<accession>A0AAV7NAQ8</accession>
<evidence type="ECO:0000313" key="1">
    <source>
        <dbReference type="EMBL" id="KAJ1110263.1"/>
    </source>
</evidence>
<dbReference type="EMBL" id="JANPWB010000013">
    <property type="protein sequence ID" value="KAJ1110263.1"/>
    <property type="molecule type" value="Genomic_DNA"/>
</dbReference>
<name>A0AAV7NAQ8_PLEWA</name>
<reference evidence="1" key="1">
    <citation type="journal article" date="2022" name="bioRxiv">
        <title>Sequencing and chromosome-scale assembly of the giantPleurodeles waltlgenome.</title>
        <authorList>
            <person name="Brown T."/>
            <person name="Elewa A."/>
            <person name="Iarovenko S."/>
            <person name="Subramanian E."/>
            <person name="Araus A.J."/>
            <person name="Petzold A."/>
            <person name="Susuki M."/>
            <person name="Suzuki K.-i.T."/>
            <person name="Hayashi T."/>
            <person name="Toyoda A."/>
            <person name="Oliveira C."/>
            <person name="Osipova E."/>
            <person name="Leigh N.D."/>
            <person name="Simon A."/>
            <person name="Yun M.H."/>
        </authorList>
    </citation>
    <scope>NUCLEOTIDE SEQUENCE</scope>
    <source>
        <strain evidence="1">20211129_DDA</strain>
        <tissue evidence="1">Liver</tissue>
    </source>
</reference>
<dbReference type="Proteomes" id="UP001066276">
    <property type="component" value="Chromosome 9"/>
</dbReference>
<protein>
    <submittedName>
        <fullName evidence="1">Uncharacterized protein</fullName>
    </submittedName>
</protein>
<comment type="caution">
    <text evidence="1">The sequence shown here is derived from an EMBL/GenBank/DDBJ whole genome shotgun (WGS) entry which is preliminary data.</text>
</comment>
<sequence length="111" mass="11945">MRQACMGYTEPGTYWTFCVAQGTASVFPYSENQDSVGNMHEYTEPGFGSAKSLHVLQDFRTIGFDVPGRRAAGSPRRACSPCTTLPVECAAGSFGVPAPRVTGFRPVPHVL</sequence>
<proteinExistence type="predicted"/>
<gene>
    <name evidence="1" type="ORF">NDU88_007618</name>
</gene>
<dbReference type="AlphaFoldDB" id="A0AAV7NAQ8"/>
<organism evidence="1 2">
    <name type="scientific">Pleurodeles waltl</name>
    <name type="common">Iberian ribbed newt</name>
    <dbReference type="NCBI Taxonomy" id="8319"/>
    <lineage>
        <taxon>Eukaryota</taxon>
        <taxon>Metazoa</taxon>
        <taxon>Chordata</taxon>
        <taxon>Craniata</taxon>
        <taxon>Vertebrata</taxon>
        <taxon>Euteleostomi</taxon>
        <taxon>Amphibia</taxon>
        <taxon>Batrachia</taxon>
        <taxon>Caudata</taxon>
        <taxon>Salamandroidea</taxon>
        <taxon>Salamandridae</taxon>
        <taxon>Pleurodelinae</taxon>
        <taxon>Pleurodeles</taxon>
    </lineage>
</organism>
<evidence type="ECO:0000313" key="2">
    <source>
        <dbReference type="Proteomes" id="UP001066276"/>
    </source>
</evidence>
<keyword evidence="2" id="KW-1185">Reference proteome</keyword>